<dbReference type="EMBL" id="CP115149">
    <property type="protein sequence ID" value="WBL34881.1"/>
    <property type="molecule type" value="Genomic_DNA"/>
</dbReference>
<gene>
    <name evidence="2" type="ORF">O0235_08745</name>
</gene>
<dbReference type="Proteomes" id="UP001212803">
    <property type="component" value="Chromosome"/>
</dbReference>
<feature type="region of interest" description="Disordered" evidence="1">
    <location>
        <begin position="49"/>
        <end position="167"/>
    </location>
</feature>
<feature type="compositionally biased region" description="Low complexity" evidence="1">
    <location>
        <begin position="53"/>
        <end position="127"/>
    </location>
</feature>
<accession>A0ABY7M2G9</accession>
<feature type="compositionally biased region" description="Polar residues" evidence="1">
    <location>
        <begin position="152"/>
        <end position="167"/>
    </location>
</feature>
<reference evidence="2 3" key="1">
    <citation type="journal article" date="2023" name="ISME J.">
        <title>Thermophilic Dehalococcoidia with unusual traits shed light on an unexpected past.</title>
        <authorList>
            <person name="Palmer M."/>
            <person name="Covington J.K."/>
            <person name="Zhou E.M."/>
            <person name="Thomas S.C."/>
            <person name="Habib N."/>
            <person name="Seymour C.O."/>
            <person name="Lai D."/>
            <person name="Johnston J."/>
            <person name="Hashimi A."/>
            <person name="Jiao J.Y."/>
            <person name="Muok A.R."/>
            <person name="Liu L."/>
            <person name="Xian W.D."/>
            <person name="Zhi X.Y."/>
            <person name="Li M.M."/>
            <person name="Silva L.P."/>
            <person name="Bowen B.P."/>
            <person name="Louie K."/>
            <person name="Briegel A."/>
            <person name="Pett-Ridge J."/>
            <person name="Weber P.K."/>
            <person name="Tocheva E.I."/>
            <person name="Woyke T."/>
            <person name="Northen T.R."/>
            <person name="Mayali X."/>
            <person name="Li W.J."/>
            <person name="Hedlund B.P."/>
        </authorList>
    </citation>
    <scope>NUCLEOTIDE SEQUENCE [LARGE SCALE GENOMIC DNA]</scope>
    <source>
        <strain evidence="2 3">YIM 72310</strain>
    </source>
</reference>
<protein>
    <recommendedName>
        <fullName evidence="4">Ig-like domain-containing protein</fullName>
    </recommendedName>
</protein>
<proteinExistence type="predicted"/>
<keyword evidence="3" id="KW-1185">Reference proteome</keyword>
<dbReference type="PRINTS" id="PR01217">
    <property type="entry name" value="PRICHEXTENSN"/>
</dbReference>
<dbReference type="RefSeq" id="WP_270055409.1">
    <property type="nucleotide sequence ID" value="NZ_CP115149.1"/>
</dbReference>
<evidence type="ECO:0008006" key="4">
    <source>
        <dbReference type="Google" id="ProtNLM"/>
    </source>
</evidence>
<name>A0ABY7M2G9_9CHLR</name>
<feature type="compositionally biased region" description="Pro residues" evidence="1">
    <location>
        <begin position="128"/>
        <end position="147"/>
    </location>
</feature>
<evidence type="ECO:0000313" key="3">
    <source>
        <dbReference type="Proteomes" id="UP001212803"/>
    </source>
</evidence>
<sequence>MQMLQPVFSYGKRGLAKFWSWPWKVKGPVLGFGTLFLLVAATSGGAQERQSNAAAGGPAAAAPASPDPLADTASPAAMTAPSPSPTAAQSTPTPTPTATSLPPTQTPTPTATPTATAPATPTRAAAATPPPTATPTRPAPTNTPVPAPAMSCTLSASVSDPTPPQNGDVTLTAVLSCTGGSPAGATVTSKWRFKSTTSSCDTTAGPDGIATCTRSIGAATKGYTVVIDVTATKNGMSWKATTSFTPR</sequence>
<organism evidence="2 3">
    <name type="scientific">Tepidiforma flava</name>
    <dbReference type="NCBI Taxonomy" id="3004094"/>
    <lineage>
        <taxon>Bacteria</taxon>
        <taxon>Bacillati</taxon>
        <taxon>Chloroflexota</taxon>
        <taxon>Tepidiformia</taxon>
        <taxon>Tepidiformales</taxon>
        <taxon>Tepidiformaceae</taxon>
        <taxon>Tepidiforma</taxon>
    </lineage>
</organism>
<evidence type="ECO:0000256" key="1">
    <source>
        <dbReference type="SAM" id="MobiDB-lite"/>
    </source>
</evidence>
<evidence type="ECO:0000313" key="2">
    <source>
        <dbReference type="EMBL" id="WBL34881.1"/>
    </source>
</evidence>